<evidence type="ECO:0000313" key="1">
    <source>
        <dbReference type="EMBL" id="MBB4986035.1"/>
    </source>
</evidence>
<protein>
    <submittedName>
        <fullName evidence="1">Uncharacterized protein</fullName>
    </submittedName>
</protein>
<dbReference type="RefSeq" id="WP_184932631.1">
    <property type="nucleotide sequence ID" value="NZ_JACHJY010000011.1"/>
</dbReference>
<dbReference type="Proteomes" id="UP000582643">
    <property type="component" value="Unassembled WGS sequence"/>
</dbReference>
<accession>A0A7W7U6U1</accession>
<gene>
    <name evidence="1" type="ORF">GGE06_006997</name>
</gene>
<comment type="caution">
    <text evidence="1">The sequence shown here is derived from an EMBL/GenBank/DDBJ whole genome shotgun (WGS) entry which is preliminary data.</text>
</comment>
<evidence type="ECO:0000313" key="2">
    <source>
        <dbReference type="Proteomes" id="UP000582643"/>
    </source>
</evidence>
<proteinExistence type="predicted"/>
<dbReference type="EMBL" id="JACHJY010000011">
    <property type="protein sequence ID" value="MBB4986035.1"/>
    <property type="molecule type" value="Genomic_DNA"/>
</dbReference>
<name>A0A7W7U6U1_9ACTN</name>
<dbReference type="AlphaFoldDB" id="A0A7W7U6U1"/>
<organism evidence="1 2">
    <name type="scientific">Streptomyces nymphaeiformis</name>
    <dbReference type="NCBI Taxonomy" id="2663842"/>
    <lineage>
        <taxon>Bacteria</taxon>
        <taxon>Bacillati</taxon>
        <taxon>Actinomycetota</taxon>
        <taxon>Actinomycetes</taxon>
        <taxon>Kitasatosporales</taxon>
        <taxon>Streptomycetaceae</taxon>
        <taxon>Streptomyces</taxon>
    </lineage>
</organism>
<keyword evidence="2" id="KW-1185">Reference proteome</keyword>
<sequence>MANVAQETSHGEGGLEIRKGLRHFAPGAKVWIAPPAWGDGGERVIVAGRHRGNHRRYMRIVIERRFLTNFRVRAIYSPALVRALMELQPGEEELGAHFLWSAEQAESWARSWNTPTMEARVDGHPRRPFHLVTDPPPMELQLDGITYYLAHFNARGARYSPEPPSVEPSPTVG</sequence>
<reference evidence="1 2" key="1">
    <citation type="submission" date="2020-08" db="EMBL/GenBank/DDBJ databases">
        <title>Genomic Encyclopedia of Type Strains, Phase III (KMG-III): the genomes of soil and plant-associated and newly described type strains.</title>
        <authorList>
            <person name="Whitman W."/>
        </authorList>
    </citation>
    <scope>NUCLEOTIDE SEQUENCE [LARGE SCALE GENOMIC DNA]</scope>
    <source>
        <strain evidence="1 2">SFB5A</strain>
    </source>
</reference>